<dbReference type="AlphaFoldDB" id="A0A1B7X9T5"/>
<evidence type="ECO:0000256" key="8">
    <source>
        <dbReference type="ARBA" id="ARBA00022764"/>
    </source>
</evidence>
<keyword evidence="6 13" id="KW-0533">Nickel</keyword>
<dbReference type="InterPro" id="IPR050867">
    <property type="entry name" value="NiFe/NiFeSe_hydrgnase_LSU"/>
</dbReference>
<dbReference type="GO" id="GO:0016151">
    <property type="term" value="F:nickel cation binding"/>
    <property type="evidence" value="ECO:0007669"/>
    <property type="project" value="InterPro"/>
</dbReference>
<dbReference type="PROSITE" id="PS00507">
    <property type="entry name" value="NI_HGENASE_L_1"/>
    <property type="match status" value="1"/>
</dbReference>
<dbReference type="PROSITE" id="PS00508">
    <property type="entry name" value="NI_HGENASE_L_2"/>
    <property type="match status" value="1"/>
</dbReference>
<evidence type="ECO:0000256" key="9">
    <source>
        <dbReference type="ARBA" id="ARBA00023002"/>
    </source>
</evidence>
<dbReference type="Proteomes" id="UP000091979">
    <property type="component" value="Unassembled WGS sequence"/>
</dbReference>
<dbReference type="PATRIC" id="fig|1560234.3.peg.2243"/>
<keyword evidence="13" id="KW-0460">Magnesium</keyword>
<feature type="binding site" evidence="13">
    <location>
        <position position="66"/>
    </location>
    <ligand>
        <name>Mg(2+)</name>
        <dbReference type="ChEBI" id="CHEBI:18420"/>
    </ligand>
</feature>
<dbReference type="InterPro" id="IPR018194">
    <property type="entry name" value="Ni-dep_hyd_lsu_Ni_BS"/>
</dbReference>
<proteinExistence type="inferred from homology"/>
<feature type="binding site" evidence="13">
    <location>
        <position position="88"/>
    </location>
    <ligand>
        <name>Fe cation</name>
        <dbReference type="ChEBI" id="CHEBI:24875"/>
    </ligand>
</feature>
<comment type="cofactor">
    <cofactor evidence="13">
        <name>Fe cation</name>
        <dbReference type="ChEBI" id="CHEBI:24875"/>
    </cofactor>
</comment>
<evidence type="ECO:0000256" key="10">
    <source>
        <dbReference type="ARBA" id="ARBA00029307"/>
    </source>
</evidence>
<evidence type="ECO:0000256" key="1">
    <source>
        <dbReference type="ARBA" id="ARBA00001967"/>
    </source>
</evidence>
<feature type="binding site" evidence="13">
    <location>
        <position position="88"/>
    </location>
    <ligand>
        <name>Ni(2+)</name>
        <dbReference type="ChEBI" id="CHEBI:49786"/>
    </ligand>
</feature>
<keyword evidence="16" id="KW-1185">Reference proteome</keyword>
<dbReference type="SUPFAM" id="SSF56762">
    <property type="entry name" value="HydB/Nqo4-like"/>
    <property type="match status" value="1"/>
</dbReference>
<protein>
    <recommendedName>
        <fullName evidence="11">Periplasmic [NiFe] hydrogenase large subunit</fullName>
        <ecNumber evidence="5">1.12.2.1</ecNumber>
    </recommendedName>
    <alternativeName>
        <fullName evidence="12">NiFe hydrogenlyase large chain</fullName>
    </alternativeName>
</protein>
<comment type="caution">
    <text evidence="15">The sequence shown here is derived from an EMBL/GenBank/DDBJ whole genome shotgun (WGS) entry which is preliminary data.</text>
</comment>
<evidence type="ECO:0000256" key="5">
    <source>
        <dbReference type="ARBA" id="ARBA00012159"/>
    </source>
</evidence>
<comment type="cofactor">
    <cofactor evidence="1 13">
        <name>Ni(2+)</name>
        <dbReference type="ChEBI" id="CHEBI:49786"/>
    </cofactor>
</comment>
<feature type="binding site" evidence="13">
    <location>
        <position position="498"/>
    </location>
    <ligand>
        <name>Mg(2+)</name>
        <dbReference type="ChEBI" id="CHEBI:18420"/>
    </ligand>
</feature>
<feature type="binding site" evidence="13">
    <location>
        <position position="546"/>
    </location>
    <ligand>
        <name>Ni(2+)</name>
        <dbReference type="ChEBI" id="CHEBI:49786"/>
    </ligand>
</feature>
<dbReference type="STRING" id="1560234.SP90_14820"/>
<sequence length="568" mass="61962">MFAITAEGAPSVNITATEADSSTGTTQRIVIDPVSRIEGHLRIEVETSGGKVTKAWSSATMFRGVEPILQGRAPLDAPHITQRLCGVCTYIHGLCSTRAIEDTINVTITDNARIVRNLLLGAQFMHDHIVHFYHLNGLDWADIVSALSADPAVTQSLAFSTSPNADPIDFAAVKARLQGLVDTGNLGPFANAYWGHTDYKLSPEENLLIVAHYLEALKKQLAAARMMAILGGKNPHPQSVVVGGVTCGSELSAERLTQFRAYMDEVRKFVETVYLPDLKLVASRYPEWTKVGGFSNFMSYGEFPQGANEPADFLMPRGAIFNGDFLNVQPVNQTAITEHVARSWYSGSTDRHPASGETVPDFTGLDTEDRYTWSKAPRYSGDAMEVGPLARVLVGYGQGKPEFVSAVQSFLTDTGLQETDLLSTLGRTAARAIETRIISNAMQNWLTELETNLSTGNLQIYENHTMTSGNGFALNEAPRGALGHWMTIQDNTINGYQMVVPSTWNFSPRCADNIPGPLEKSLVGVPIADPENPVELLRVIHSFDPCIACGVHVIDKDNGKTHKVDLMR</sequence>
<evidence type="ECO:0000313" key="15">
    <source>
        <dbReference type="EMBL" id="OBQ46050.1"/>
    </source>
</evidence>
<comment type="similarity">
    <text evidence="3 14">Belongs to the [NiFe]/[NiFeSe] hydrogenase large subunit family.</text>
</comment>
<dbReference type="GO" id="GO:0008901">
    <property type="term" value="F:ferredoxin hydrogenase activity"/>
    <property type="evidence" value="ECO:0007669"/>
    <property type="project" value="InterPro"/>
</dbReference>
<evidence type="ECO:0000256" key="3">
    <source>
        <dbReference type="ARBA" id="ARBA00009292"/>
    </source>
</evidence>
<evidence type="ECO:0000256" key="11">
    <source>
        <dbReference type="ARBA" id="ARBA00074020"/>
    </source>
</evidence>
<comment type="subcellular location">
    <subcellularLocation>
        <location evidence="2">Periplasm</location>
    </subcellularLocation>
</comment>
<comment type="subunit">
    <text evidence="4">Heterodimer of a large and a small subunit.</text>
</comment>
<evidence type="ECO:0000256" key="13">
    <source>
        <dbReference type="PIRSR" id="PIRSR601501-1"/>
    </source>
</evidence>
<dbReference type="PANTHER" id="PTHR42958">
    <property type="entry name" value="HYDROGENASE-2 LARGE CHAIN"/>
    <property type="match status" value="1"/>
</dbReference>
<keyword evidence="13" id="KW-0408">Iron</keyword>
<evidence type="ECO:0000256" key="12">
    <source>
        <dbReference type="ARBA" id="ARBA00083852"/>
    </source>
</evidence>
<gene>
    <name evidence="15" type="ORF">SP90_14820</name>
</gene>
<organism evidence="15 16">
    <name type="scientific">Halodesulfovibrio spirochaetisodalis</name>
    <dbReference type="NCBI Taxonomy" id="1560234"/>
    <lineage>
        <taxon>Bacteria</taxon>
        <taxon>Pseudomonadati</taxon>
        <taxon>Thermodesulfobacteriota</taxon>
        <taxon>Desulfovibrionia</taxon>
        <taxon>Desulfovibrionales</taxon>
        <taxon>Desulfovibrionaceae</taxon>
        <taxon>Halodesulfovibrio</taxon>
    </lineage>
</organism>
<dbReference type="Pfam" id="PF00374">
    <property type="entry name" value="NiFeSe_Hases"/>
    <property type="match status" value="1"/>
</dbReference>
<dbReference type="GO" id="GO:0047806">
    <property type="term" value="F:cytochrome-c3 hydrogenase activity"/>
    <property type="evidence" value="ECO:0007669"/>
    <property type="project" value="UniProtKB-EC"/>
</dbReference>
<dbReference type="InterPro" id="IPR029014">
    <property type="entry name" value="NiFe-Hase_large"/>
</dbReference>
<evidence type="ECO:0000256" key="14">
    <source>
        <dbReference type="RuleBase" id="RU003896"/>
    </source>
</evidence>
<dbReference type="PANTHER" id="PTHR42958:SF2">
    <property type="entry name" value="UPTAKE HYDROGENASE LARGE SUBUNIT"/>
    <property type="match status" value="1"/>
</dbReference>
<evidence type="ECO:0000256" key="7">
    <source>
        <dbReference type="ARBA" id="ARBA00022723"/>
    </source>
</evidence>
<feature type="binding site" evidence="13">
    <location>
        <position position="85"/>
    </location>
    <ligand>
        <name>Ni(2+)</name>
        <dbReference type="ChEBI" id="CHEBI:49786"/>
    </ligand>
</feature>
<dbReference type="EC" id="1.12.2.1" evidence="5"/>
<dbReference type="FunFam" id="1.10.645.10:FF:000002">
    <property type="entry name" value="Hydrogenase 2 large subunit"/>
    <property type="match status" value="1"/>
</dbReference>
<keyword evidence="7 13" id="KW-0479">Metal-binding</keyword>
<dbReference type="Gene3D" id="1.10.645.10">
    <property type="entry name" value="Cytochrome-c3 Hydrogenase, chain B"/>
    <property type="match status" value="1"/>
</dbReference>
<dbReference type="EMBL" id="JXMS01000032">
    <property type="protein sequence ID" value="OBQ46050.1"/>
    <property type="molecule type" value="Genomic_DNA"/>
</dbReference>
<accession>A0A1B7X9T5</accession>
<evidence type="ECO:0000313" key="16">
    <source>
        <dbReference type="Proteomes" id="UP000091979"/>
    </source>
</evidence>
<reference evidence="15 16" key="1">
    <citation type="submission" date="2015-01" db="EMBL/GenBank/DDBJ databases">
        <title>Desulfovibrio sp. JC271 draft genome sequence.</title>
        <authorList>
            <person name="Shivani Y."/>
            <person name="Subhash Y."/>
            <person name="Sasikala C."/>
            <person name="Ramana C.V."/>
        </authorList>
    </citation>
    <scope>NUCLEOTIDE SEQUENCE [LARGE SCALE GENOMIC DNA]</scope>
    <source>
        <strain evidence="15 16">JC271</strain>
    </source>
</reference>
<dbReference type="InterPro" id="IPR001501">
    <property type="entry name" value="Ni-dep_hyd_lsu"/>
</dbReference>
<feature type="binding site" evidence="13">
    <location>
        <position position="552"/>
    </location>
    <ligand>
        <name>Mg(2+)</name>
        <dbReference type="ChEBI" id="CHEBI:18420"/>
    </ligand>
</feature>
<feature type="binding site" evidence="13">
    <location>
        <position position="549"/>
    </location>
    <ligand>
        <name>Fe cation</name>
        <dbReference type="ChEBI" id="CHEBI:24875"/>
    </ligand>
</feature>
<comment type="catalytic activity">
    <reaction evidence="10">
        <text>2 Fe(III)-[cytochrome c3] + H2 = 2 Fe(II)-[cytochrome c3] + 2 H(+)</text>
        <dbReference type="Rhea" id="RHEA:20625"/>
        <dbReference type="Rhea" id="RHEA-COMP:11576"/>
        <dbReference type="Rhea" id="RHEA-COMP:11577"/>
        <dbReference type="ChEBI" id="CHEBI:15378"/>
        <dbReference type="ChEBI" id="CHEBI:18276"/>
        <dbReference type="ChEBI" id="CHEBI:29033"/>
        <dbReference type="ChEBI" id="CHEBI:29034"/>
        <dbReference type="EC" id="1.12.2.1"/>
    </reaction>
</comment>
<keyword evidence="9 14" id="KW-0560">Oxidoreductase</keyword>
<evidence type="ECO:0000256" key="6">
    <source>
        <dbReference type="ARBA" id="ARBA00022596"/>
    </source>
</evidence>
<evidence type="ECO:0000256" key="4">
    <source>
        <dbReference type="ARBA" id="ARBA00011771"/>
    </source>
</evidence>
<evidence type="ECO:0000256" key="2">
    <source>
        <dbReference type="ARBA" id="ARBA00004418"/>
    </source>
</evidence>
<keyword evidence="8" id="KW-0574">Periplasm</keyword>
<dbReference type="GO" id="GO:0042597">
    <property type="term" value="C:periplasmic space"/>
    <property type="evidence" value="ECO:0007669"/>
    <property type="project" value="UniProtKB-SubCell"/>
</dbReference>
<name>A0A1B7X9T5_9BACT</name>